<proteinExistence type="predicted"/>
<geneLocation type="plasmid" evidence="3">
    <name>5</name>
</geneLocation>
<evidence type="ECO:0000313" key="3">
    <source>
        <dbReference type="Proteomes" id="UP000002276"/>
    </source>
</evidence>
<dbReference type="EMBL" id="CP028880">
    <property type="protein sequence ID" value="AZA27387.1"/>
    <property type="molecule type" value="Genomic_DNA"/>
</dbReference>
<reference evidence="1" key="1">
    <citation type="journal article" date="2004" name="Nucleic Acids Res.">
        <title>Comparative analysis of the Borrelia garinii genome.</title>
        <authorList>
            <person name="Glockner G."/>
            <person name="Lehmann R."/>
            <person name="Romualdi A."/>
            <person name="Pradella S."/>
            <person name="Schulte-Spechtel U."/>
            <person name="Schilhabel M."/>
            <person name="Wilske B."/>
            <person name="Suhnel J."/>
            <person name="Platzer M."/>
        </authorList>
    </citation>
    <scope>NUCLEOTIDE SEQUENCE [LARGE SCALE GENOMIC DNA]</scope>
    <source>
        <strain>ATCC BAA-2496 / DSM 23469 / PBi</strain>
        <strain evidence="1">PBi</strain>
        <plasmid>5</plasmid>
    </source>
</reference>
<protein>
    <submittedName>
        <fullName evidence="1">Uncharacterized protein</fullName>
    </submittedName>
</protein>
<evidence type="ECO:0000313" key="4">
    <source>
        <dbReference type="Proteomes" id="UP000274630"/>
    </source>
</evidence>
<keyword evidence="4" id="KW-1185">Reference proteome</keyword>
<dbReference type="AlphaFoldDB" id="A0A7M4BKS7"/>
<organism evidence="1">
    <name type="scientific">Borrelia garinii subsp. bavariensis (strain ATCC BAA-2496 / DSM 23469 / PBi)</name>
    <name type="common">Borreliella bavariensis</name>
    <dbReference type="NCBI Taxonomy" id="290434"/>
    <lineage>
        <taxon>Bacteria</taxon>
        <taxon>Pseudomonadati</taxon>
        <taxon>Spirochaetota</taxon>
        <taxon>Spirochaetia</taxon>
        <taxon>Spirochaetales</taxon>
        <taxon>Borreliaceae</taxon>
        <taxon>Borreliella</taxon>
    </lineage>
</organism>
<evidence type="ECO:0000313" key="1">
    <source>
        <dbReference type="EMBL" id="AAU85911.1"/>
    </source>
</evidence>
<keyword evidence="2" id="KW-0614">Plasmid</keyword>
<dbReference type="InterPro" id="IPR010875">
    <property type="entry name" value="DUF1506"/>
</dbReference>
<name>A0A7M4BKS7_BORGP</name>
<sequence length="127" mass="15069">MSGIRKRLADMSFRMINVFKDPESLRFYKANIIKLEGDESYQRIFNKNKYTEFIGVIIDIKPQELAMLYDSNMSDIQGYSKLYTYANLNYELKDRISISDLVYYEIFSIDSSIGYFTLVLKEFIWTT</sequence>
<dbReference type="RefSeq" id="WP_123772103.1">
    <property type="nucleotide sequence ID" value="NZ_CP028880.1"/>
</dbReference>
<gene>
    <name evidence="1" type="ordered locus">BGP061</name>
    <name evidence="2" type="ORF">DB299_06045</name>
</gene>
<reference evidence="1" key="2">
    <citation type="submission" date="2004-09" db="EMBL/GenBank/DDBJ databases">
        <authorList>
            <person name="Gloeckner G."/>
            <person name="Schilhabel M."/>
            <person name="Lehmann R."/>
            <person name="Platzer M."/>
        </authorList>
    </citation>
    <scope>NUCLEOTIDE SEQUENCE</scope>
    <source>
        <strain evidence="1">PBi</strain>
    </source>
</reference>
<reference evidence="4" key="4">
    <citation type="submission" date="2018-04" db="EMBL/GenBank/DDBJ databases">
        <title>Whole Genome Assembly of Borrelia bavariensis PBi.</title>
        <authorList>
            <person name="Margos G."/>
        </authorList>
    </citation>
    <scope>NUCLEOTIDE SEQUENCE [LARGE SCALE GENOMIC DNA]</scope>
    <source>
        <strain evidence="4">PBi</strain>
        <plasmid evidence="4">cp32-5</plasmid>
    </source>
</reference>
<dbReference type="EMBL" id="AY722919">
    <property type="protein sequence ID" value="AAU85911.1"/>
    <property type="molecule type" value="Genomic_DNA"/>
</dbReference>
<reference evidence="2" key="3">
    <citation type="journal article" date="2018" name="PLoS ONE">
        <title>The genus Borrelia reloaded.</title>
        <authorList>
            <person name="Margos G."/>
            <person name="Gofton A."/>
            <person name="Wibberg D."/>
            <person name="Dangel A."/>
            <person name="Marosevic D."/>
            <person name="Loh S.M."/>
            <person name="Oskam C."/>
            <person name="Fingerle V."/>
        </authorList>
    </citation>
    <scope>NUCLEOTIDE SEQUENCE</scope>
    <source>
        <strain evidence="2">PBi</strain>
    </source>
</reference>
<dbReference type="Pfam" id="PF07405">
    <property type="entry name" value="DUF1506"/>
    <property type="match status" value="1"/>
</dbReference>
<accession>A0A7M4BKS7</accession>
<geneLocation type="plasmid" evidence="2 4">
    <name>cp32-5</name>
</geneLocation>
<evidence type="ECO:0000313" key="2">
    <source>
        <dbReference type="EMBL" id="AZA27387.1"/>
    </source>
</evidence>
<dbReference type="Proteomes" id="UP000274630">
    <property type="component" value="Plasmid cp32-5"/>
</dbReference>